<dbReference type="FunCoup" id="W2RSI1">
    <property type="interactions" value="768"/>
</dbReference>
<feature type="compositionally biased region" description="Low complexity" evidence="1">
    <location>
        <begin position="9"/>
        <end position="22"/>
    </location>
</feature>
<dbReference type="eggNOG" id="KOG3010">
    <property type="taxonomic scope" value="Eukaryota"/>
</dbReference>
<dbReference type="PANTHER" id="PTHR44942">
    <property type="entry name" value="METHYLTRANSF_11 DOMAIN-CONTAINING PROTEIN"/>
    <property type="match status" value="1"/>
</dbReference>
<evidence type="ECO:0000256" key="1">
    <source>
        <dbReference type="SAM" id="MobiDB-lite"/>
    </source>
</evidence>
<dbReference type="InterPro" id="IPR029063">
    <property type="entry name" value="SAM-dependent_MTases_sf"/>
</dbReference>
<dbReference type="VEuPathDB" id="FungiDB:HMPREF1541_05690"/>
<protein>
    <recommendedName>
        <fullName evidence="2">Methyltransferase type 11 domain-containing protein</fullName>
    </recommendedName>
</protein>
<dbReference type="GO" id="GO:0008757">
    <property type="term" value="F:S-adenosylmethionine-dependent methyltransferase activity"/>
    <property type="evidence" value="ECO:0007669"/>
    <property type="project" value="InterPro"/>
</dbReference>
<dbReference type="InterPro" id="IPR013216">
    <property type="entry name" value="Methyltransf_11"/>
</dbReference>
<dbReference type="HOGENOM" id="CLU_049344_1_0_1"/>
<dbReference type="InParanoid" id="W2RSI1"/>
<dbReference type="PANTHER" id="PTHR44942:SF10">
    <property type="entry name" value="METHYLTRANSFERASE TYPE 11 DOMAIN-CONTAINING PROTEIN"/>
    <property type="match status" value="1"/>
</dbReference>
<evidence type="ECO:0000259" key="2">
    <source>
        <dbReference type="Pfam" id="PF08241"/>
    </source>
</evidence>
<gene>
    <name evidence="3" type="ORF">HMPREF1541_05690</name>
</gene>
<dbReference type="SUPFAM" id="SSF53335">
    <property type="entry name" value="S-adenosyl-L-methionine-dependent methyltransferases"/>
    <property type="match status" value="1"/>
</dbReference>
<dbReference type="CDD" id="cd02440">
    <property type="entry name" value="AdoMet_MTases"/>
    <property type="match status" value="1"/>
</dbReference>
<sequence>MPTTPFEPPIDNTTSSTPSDPTFRTYNPAAAQTYLTHRPTYPARLLTYILTHHTATSSPLTPNPLTTLVDIGCGPGTATHQLAPTFQRAYGLDPGASMIAVARAAPPQQADTHTAPPPRAKSGAAVVFAVSSAEELDETLTQPQPPLDVRAGSVDLITAATAAHWFDMRRFYSAAARMLRPGGTLAMWCTGGWYCDVRRTPNGERCREVMHRFERETMRPWAQEGNRVCSGLYEELGLPWEVGVGEEWERNGYVWRTWNREGEIEQGGDGDGWLMPRDVSWEEARAMLGTASVVSRWREQHGESAEDGRIKDCVDAFLDELRDVMRAGGGEVPQVIKGGLSVGLVLLKKKAR</sequence>
<dbReference type="GeneID" id="19973029"/>
<feature type="domain" description="Methyltransferase type 11" evidence="2">
    <location>
        <begin position="69"/>
        <end position="186"/>
    </location>
</feature>
<evidence type="ECO:0000313" key="3">
    <source>
        <dbReference type="EMBL" id="ETN39466.1"/>
    </source>
</evidence>
<dbReference type="Proteomes" id="UP000030752">
    <property type="component" value="Unassembled WGS sequence"/>
</dbReference>
<reference evidence="3 4" key="1">
    <citation type="submission" date="2013-03" db="EMBL/GenBank/DDBJ databases">
        <title>The Genome Sequence of Phialophora europaea CBS 101466.</title>
        <authorList>
            <consortium name="The Broad Institute Genomics Platform"/>
            <person name="Cuomo C."/>
            <person name="de Hoog S."/>
            <person name="Gorbushina A."/>
            <person name="Walker B."/>
            <person name="Young S.K."/>
            <person name="Zeng Q."/>
            <person name="Gargeya S."/>
            <person name="Fitzgerald M."/>
            <person name="Haas B."/>
            <person name="Abouelleil A."/>
            <person name="Allen A.W."/>
            <person name="Alvarado L."/>
            <person name="Arachchi H.M."/>
            <person name="Berlin A.M."/>
            <person name="Chapman S.B."/>
            <person name="Gainer-Dewar J."/>
            <person name="Goldberg J."/>
            <person name="Griggs A."/>
            <person name="Gujja S."/>
            <person name="Hansen M."/>
            <person name="Howarth C."/>
            <person name="Imamovic A."/>
            <person name="Ireland A."/>
            <person name="Larimer J."/>
            <person name="McCowan C."/>
            <person name="Murphy C."/>
            <person name="Pearson M."/>
            <person name="Poon T.W."/>
            <person name="Priest M."/>
            <person name="Roberts A."/>
            <person name="Saif S."/>
            <person name="Shea T."/>
            <person name="Sisk P."/>
            <person name="Sykes S."/>
            <person name="Wortman J."/>
            <person name="Nusbaum C."/>
            <person name="Birren B."/>
        </authorList>
    </citation>
    <scope>NUCLEOTIDE SEQUENCE [LARGE SCALE GENOMIC DNA]</scope>
    <source>
        <strain evidence="3 4">CBS 101466</strain>
    </source>
</reference>
<dbReference type="Pfam" id="PF08241">
    <property type="entry name" value="Methyltransf_11"/>
    <property type="match status" value="1"/>
</dbReference>
<dbReference type="STRING" id="1220924.W2RSI1"/>
<name>W2RSI1_CYPE1</name>
<feature type="region of interest" description="Disordered" evidence="1">
    <location>
        <begin position="1"/>
        <end position="23"/>
    </location>
</feature>
<accession>W2RSI1</accession>
<dbReference type="Gene3D" id="3.40.50.150">
    <property type="entry name" value="Vaccinia Virus protein VP39"/>
    <property type="match status" value="1"/>
</dbReference>
<evidence type="ECO:0000313" key="4">
    <source>
        <dbReference type="Proteomes" id="UP000030752"/>
    </source>
</evidence>
<dbReference type="RefSeq" id="XP_008718251.1">
    <property type="nucleotide sequence ID" value="XM_008720029.1"/>
</dbReference>
<dbReference type="EMBL" id="KB822721">
    <property type="protein sequence ID" value="ETN39466.1"/>
    <property type="molecule type" value="Genomic_DNA"/>
</dbReference>
<organism evidence="3 4">
    <name type="scientific">Cyphellophora europaea (strain CBS 101466)</name>
    <name type="common">Phialophora europaea</name>
    <dbReference type="NCBI Taxonomy" id="1220924"/>
    <lineage>
        <taxon>Eukaryota</taxon>
        <taxon>Fungi</taxon>
        <taxon>Dikarya</taxon>
        <taxon>Ascomycota</taxon>
        <taxon>Pezizomycotina</taxon>
        <taxon>Eurotiomycetes</taxon>
        <taxon>Chaetothyriomycetidae</taxon>
        <taxon>Chaetothyriales</taxon>
        <taxon>Cyphellophoraceae</taxon>
        <taxon>Cyphellophora</taxon>
    </lineage>
</organism>
<dbReference type="AlphaFoldDB" id="W2RSI1"/>
<proteinExistence type="predicted"/>
<dbReference type="OrthoDB" id="10027013at2759"/>
<keyword evidence="4" id="KW-1185">Reference proteome</keyword>
<dbReference type="InterPro" id="IPR051052">
    <property type="entry name" value="Diverse_substrate_MTase"/>
</dbReference>